<reference evidence="2" key="1">
    <citation type="submission" date="2016-10" db="EMBL/GenBank/DDBJ databases">
        <authorList>
            <person name="Varghese N."/>
            <person name="Submissions S."/>
        </authorList>
    </citation>
    <scope>NUCLEOTIDE SEQUENCE [LARGE SCALE GENOMIC DNA]</scope>
    <source>
        <strain evidence="2">DSM 17044</strain>
    </source>
</reference>
<dbReference type="OrthoDB" id="5520797at2"/>
<evidence type="ECO:0000313" key="2">
    <source>
        <dbReference type="Proteomes" id="UP000182719"/>
    </source>
</evidence>
<accession>A0A1H7GWQ4</accession>
<protein>
    <recommendedName>
        <fullName evidence="3">Chaperonin</fullName>
    </recommendedName>
</protein>
<name>A0A1H7GWQ4_STIAU</name>
<proteinExistence type="predicted"/>
<keyword evidence="2" id="KW-1185">Reference proteome</keyword>
<evidence type="ECO:0000313" key="1">
    <source>
        <dbReference type="EMBL" id="SEK42511.1"/>
    </source>
</evidence>
<evidence type="ECO:0008006" key="3">
    <source>
        <dbReference type="Google" id="ProtNLM"/>
    </source>
</evidence>
<dbReference type="AlphaFoldDB" id="A0A1H7GWQ4"/>
<dbReference type="EMBL" id="FOAP01000001">
    <property type="protein sequence ID" value="SEK42511.1"/>
    <property type="molecule type" value="Genomic_DNA"/>
</dbReference>
<sequence>MAKTTTAKMGGSVRRQGRRVMPALRRSVQRMKPSQKKAAPLTLGELIAAAFDTAGGEMAEVLKVVTSPQLSKALGRRIVVVP</sequence>
<gene>
    <name evidence="1" type="ORF">SAMN05444354_101544</name>
</gene>
<dbReference type="Proteomes" id="UP000182719">
    <property type="component" value="Unassembled WGS sequence"/>
</dbReference>
<organism evidence="1 2">
    <name type="scientific">Stigmatella aurantiaca</name>
    <dbReference type="NCBI Taxonomy" id="41"/>
    <lineage>
        <taxon>Bacteria</taxon>
        <taxon>Pseudomonadati</taxon>
        <taxon>Myxococcota</taxon>
        <taxon>Myxococcia</taxon>
        <taxon>Myxococcales</taxon>
        <taxon>Cystobacterineae</taxon>
        <taxon>Archangiaceae</taxon>
        <taxon>Stigmatella</taxon>
    </lineage>
</organism>